<dbReference type="InterPro" id="IPR023606">
    <property type="entry name" value="CoA-Trfase_III_dom_1_sf"/>
</dbReference>
<dbReference type="PANTHER" id="PTHR48228:SF5">
    <property type="entry name" value="ALPHA-METHYLACYL-COA RACEMASE"/>
    <property type="match status" value="1"/>
</dbReference>
<proteinExistence type="predicted"/>
<dbReference type="EMBL" id="UINC01004291">
    <property type="protein sequence ID" value="SVA13236.1"/>
    <property type="molecule type" value="Genomic_DNA"/>
</dbReference>
<dbReference type="Gene3D" id="3.30.1540.10">
    <property type="entry name" value="formyl-coa transferase, domain 3"/>
    <property type="match status" value="1"/>
</dbReference>
<gene>
    <name evidence="1" type="ORF">METZ01_LOCUS66090</name>
</gene>
<protein>
    <submittedName>
        <fullName evidence="1">Uncharacterized protein</fullName>
    </submittedName>
</protein>
<dbReference type="InterPro" id="IPR003673">
    <property type="entry name" value="CoA-Trfase_fam_III"/>
</dbReference>
<dbReference type="PANTHER" id="PTHR48228">
    <property type="entry name" value="SUCCINYL-COA--D-CITRAMALATE COA-TRANSFERASE"/>
    <property type="match status" value="1"/>
</dbReference>
<sequence length="349" mass="39234">MLLSDQGAEVVRIDSPKDYPAWIKGPANSVWNRGKQSFEIDVSDSHGKEQLVEHTNDADVIIYDKHPDFYEDFDLSYSSLAKDNPGLICVSLPGFPKGHTYEDLPPDEGIVASASGIYSFNPSGELPIAGEGPSFHGLPYASTFAAITASTAVVAALYYRAKHNTGQQITVPVHDAMYQGMGTALVRHSKRSTGNQEGHPVIKRFYQCKDRRWINVNISFPRFLKPFLDTIDHIEWLEPLTDTNRLLSNETDLNRWNNRFTEVWQNKTALEWENIMDELGIPGTMCRTIDEWLDSEHSVISGATITIDDPIFGKMKQPGKIVRLSNHDHGNLELSRASQIQKPKPEVKR</sequence>
<dbReference type="Gene3D" id="3.40.50.10540">
    <property type="entry name" value="Crotonobetainyl-coa:carnitine coa-transferase, domain 1"/>
    <property type="match status" value="1"/>
</dbReference>
<dbReference type="InterPro" id="IPR044855">
    <property type="entry name" value="CoA-Trfase_III_dom3_sf"/>
</dbReference>
<dbReference type="InterPro" id="IPR050509">
    <property type="entry name" value="CoA-transferase_III"/>
</dbReference>
<accession>A0A381TAP3</accession>
<dbReference type="AlphaFoldDB" id="A0A381TAP3"/>
<evidence type="ECO:0000313" key="1">
    <source>
        <dbReference type="EMBL" id="SVA13236.1"/>
    </source>
</evidence>
<dbReference type="GO" id="GO:0003824">
    <property type="term" value="F:catalytic activity"/>
    <property type="evidence" value="ECO:0007669"/>
    <property type="project" value="InterPro"/>
</dbReference>
<dbReference type="Pfam" id="PF02515">
    <property type="entry name" value="CoA_transf_3"/>
    <property type="match status" value="1"/>
</dbReference>
<organism evidence="1">
    <name type="scientific">marine metagenome</name>
    <dbReference type="NCBI Taxonomy" id="408172"/>
    <lineage>
        <taxon>unclassified sequences</taxon>
        <taxon>metagenomes</taxon>
        <taxon>ecological metagenomes</taxon>
    </lineage>
</organism>
<dbReference type="SUPFAM" id="SSF89796">
    <property type="entry name" value="CoA-transferase family III (CaiB/BaiF)"/>
    <property type="match status" value="1"/>
</dbReference>
<name>A0A381TAP3_9ZZZZ</name>
<reference evidence="1" key="1">
    <citation type="submission" date="2018-05" db="EMBL/GenBank/DDBJ databases">
        <authorList>
            <person name="Lanie J.A."/>
            <person name="Ng W.-L."/>
            <person name="Kazmierczak K.M."/>
            <person name="Andrzejewski T.M."/>
            <person name="Davidsen T.M."/>
            <person name="Wayne K.J."/>
            <person name="Tettelin H."/>
            <person name="Glass J.I."/>
            <person name="Rusch D."/>
            <person name="Podicherti R."/>
            <person name="Tsui H.-C.T."/>
            <person name="Winkler M.E."/>
        </authorList>
    </citation>
    <scope>NUCLEOTIDE SEQUENCE</scope>
</reference>